<dbReference type="PROSITE" id="PS51767">
    <property type="entry name" value="PEPTIDASE_A1"/>
    <property type="match status" value="1"/>
</dbReference>
<dbReference type="InterPro" id="IPR033121">
    <property type="entry name" value="PEPTIDASE_A1"/>
</dbReference>
<evidence type="ECO:0000256" key="2">
    <source>
        <dbReference type="ARBA" id="ARBA00023157"/>
    </source>
</evidence>
<evidence type="ECO:0000259" key="6">
    <source>
        <dbReference type="PROSITE" id="PS51767"/>
    </source>
</evidence>
<dbReference type="InterPro" id="IPR012848">
    <property type="entry name" value="Aspartic_peptidase_N"/>
</dbReference>
<organism evidence="7">
    <name type="scientific">Medioppia subpectinata</name>
    <dbReference type="NCBI Taxonomy" id="1979941"/>
    <lineage>
        <taxon>Eukaryota</taxon>
        <taxon>Metazoa</taxon>
        <taxon>Ecdysozoa</taxon>
        <taxon>Arthropoda</taxon>
        <taxon>Chelicerata</taxon>
        <taxon>Arachnida</taxon>
        <taxon>Acari</taxon>
        <taxon>Acariformes</taxon>
        <taxon>Sarcoptiformes</taxon>
        <taxon>Oribatida</taxon>
        <taxon>Brachypylina</taxon>
        <taxon>Oppioidea</taxon>
        <taxon>Oppiidae</taxon>
        <taxon>Medioppia</taxon>
    </lineage>
</organism>
<dbReference type="GO" id="GO:0005764">
    <property type="term" value="C:lysosome"/>
    <property type="evidence" value="ECO:0007669"/>
    <property type="project" value="TreeGrafter"/>
</dbReference>
<dbReference type="PROSITE" id="PS00141">
    <property type="entry name" value="ASP_PROTEASE"/>
    <property type="match status" value="1"/>
</dbReference>
<comment type="similarity">
    <text evidence="1 4">Belongs to the peptidase A1 family.</text>
</comment>
<keyword evidence="5" id="KW-0732">Signal</keyword>
<keyword evidence="4" id="KW-0645">Protease</keyword>
<dbReference type="PRINTS" id="PR00792">
    <property type="entry name" value="PEPSIN"/>
</dbReference>
<keyword evidence="2 3" id="KW-1015">Disulfide bond</keyword>
<name>A0A7R9QH13_9ACAR</name>
<evidence type="ECO:0000256" key="1">
    <source>
        <dbReference type="ARBA" id="ARBA00007447"/>
    </source>
</evidence>
<evidence type="ECO:0000313" key="8">
    <source>
        <dbReference type="Proteomes" id="UP000759131"/>
    </source>
</evidence>
<dbReference type="PANTHER" id="PTHR47966:SF51">
    <property type="entry name" value="BETA-SITE APP-CLEAVING ENZYME, ISOFORM A-RELATED"/>
    <property type="match status" value="1"/>
</dbReference>
<dbReference type="EMBL" id="OC884809">
    <property type="protein sequence ID" value="CAD7643924.1"/>
    <property type="molecule type" value="Genomic_DNA"/>
</dbReference>
<evidence type="ECO:0000256" key="3">
    <source>
        <dbReference type="PIRSR" id="PIRSR601461-2"/>
    </source>
</evidence>
<feature type="domain" description="Peptidase A1" evidence="6">
    <location>
        <begin position="75"/>
        <end position="236"/>
    </location>
</feature>
<keyword evidence="4" id="KW-0064">Aspartyl protease</keyword>
<dbReference type="Proteomes" id="UP000759131">
    <property type="component" value="Unassembled WGS sequence"/>
</dbReference>
<keyword evidence="4" id="KW-0378">Hydrolase</keyword>
<sequence length="236" mass="25738">MKPKFALLVPLIVCLLSIDSIDALIRISLHKFKSIRQHLNENGIDIKDVLPESDEHRITGQAIPVRLRNYMNADYYGLIGLGTPPQPFRILFDTGSSDLWVPSPKCTSCACIVHRKYYSSKSSTYIKNGTAFAIKYGTGSAKGFLSTDTLTIGTGKVHNQTFAQITSDPGPSDVLGDYDGIMGMAYQKLSVDNTITPFQNMIAQGVVSAPVFSFYLNRDVKGRPGGELILGGSDPN</sequence>
<feature type="non-terminal residue" evidence="7">
    <location>
        <position position="236"/>
    </location>
</feature>
<dbReference type="SUPFAM" id="SSF50630">
    <property type="entry name" value="Acid proteases"/>
    <property type="match status" value="1"/>
</dbReference>
<dbReference type="Gene3D" id="2.40.70.10">
    <property type="entry name" value="Acid Proteases"/>
    <property type="match status" value="1"/>
</dbReference>
<reference evidence="7" key="1">
    <citation type="submission" date="2020-11" db="EMBL/GenBank/DDBJ databases">
        <authorList>
            <person name="Tran Van P."/>
        </authorList>
    </citation>
    <scope>NUCLEOTIDE SEQUENCE</scope>
</reference>
<dbReference type="AlphaFoldDB" id="A0A7R9QH13"/>
<proteinExistence type="inferred from homology"/>
<dbReference type="GO" id="GO:0004190">
    <property type="term" value="F:aspartic-type endopeptidase activity"/>
    <property type="evidence" value="ECO:0007669"/>
    <property type="project" value="UniProtKB-KW"/>
</dbReference>
<accession>A0A7R9QH13</accession>
<dbReference type="Pfam" id="PF07966">
    <property type="entry name" value="A1_Propeptide"/>
    <property type="match status" value="1"/>
</dbReference>
<dbReference type="FunFam" id="2.40.70.10:FF:000149">
    <property type="entry name" value="Uncharacterized protein"/>
    <property type="match status" value="1"/>
</dbReference>
<evidence type="ECO:0000313" key="7">
    <source>
        <dbReference type="EMBL" id="CAD7643924.1"/>
    </source>
</evidence>
<evidence type="ECO:0000256" key="5">
    <source>
        <dbReference type="SAM" id="SignalP"/>
    </source>
</evidence>
<dbReference type="OrthoDB" id="6487929at2759"/>
<dbReference type="Pfam" id="PF00026">
    <property type="entry name" value="Asp"/>
    <property type="match status" value="1"/>
</dbReference>
<dbReference type="InterPro" id="IPR001461">
    <property type="entry name" value="Aspartic_peptidase_A1"/>
</dbReference>
<dbReference type="Gene3D" id="6.10.140.60">
    <property type="match status" value="1"/>
</dbReference>
<dbReference type="GO" id="GO:0006508">
    <property type="term" value="P:proteolysis"/>
    <property type="evidence" value="ECO:0007669"/>
    <property type="project" value="UniProtKB-KW"/>
</dbReference>
<dbReference type="InterPro" id="IPR021109">
    <property type="entry name" value="Peptidase_aspartic_dom_sf"/>
</dbReference>
<dbReference type="InterPro" id="IPR001969">
    <property type="entry name" value="Aspartic_peptidase_AS"/>
</dbReference>
<dbReference type="PANTHER" id="PTHR47966">
    <property type="entry name" value="BETA-SITE APP-CLEAVING ENZYME, ISOFORM A-RELATED"/>
    <property type="match status" value="1"/>
</dbReference>
<dbReference type="EMBL" id="CAJPIZ010030234">
    <property type="protein sequence ID" value="CAG2119877.1"/>
    <property type="molecule type" value="Genomic_DNA"/>
</dbReference>
<feature type="signal peptide" evidence="5">
    <location>
        <begin position="1"/>
        <end position="23"/>
    </location>
</feature>
<feature type="disulfide bond" evidence="3">
    <location>
        <begin position="106"/>
        <end position="111"/>
    </location>
</feature>
<keyword evidence="8" id="KW-1185">Reference proteome</keyword>
<gene>
    <name evidence="7" type="ORF">OSB1V03_LOCUS19824</name>
</gene>
<feature type="chain" id="PRO_5035680741" description="Peptidase A1 domain-containing protein" evidence="5">
    <location>
        <begin position="24"/>
        <end position="236"/>
    </location>
</feature>
<protein>
    <recommendedName>
        <fullName evidence="6">Peptidase A1 domain-containing protein</fullName>
    </recommendedName>
</protein>
<evidence type="ECO:0000256" key="4">
    <source>
        <dbReference type="RuleBase" id="RU000454"/>
    </source>
</evidence>